<dbReference type="Proteomes" id="UP000216454">
    <property type="component" value="Unassembled WGS sequence"/>
</dbReference>
<reference evidence="1 2" key="1">
    <citation type="journal article" date="2017" name="BMC Genomics">
        <title>Comparative genomic and phylogenomic analyses of the Bifidobacteriaceae family.</title>
        <authorList>
            <person name="Lugli G.A."/>
            <person name="Milani C."/>
            <person name="Turroni F."/>
            <person name="Duranti S."/>
            <person name="Mancabelli L."/>
            <person name="Mangifesta M."/>
            <person name="Ferrario C."/>
            <person name="Modesto M."/>
            <person name="Mattarelli P."/>
            <person name="Jiri K."/>
            <person name="van Sinderen D."/>
            <person name="Ventura M."/>
        </authorList>
    </citation>
    <scope>NUCLEOTIDE SEQUENCE [LARGE SCALE GENOMIC DNA]</scope>
    <source>
        <strain evidence="1 2">DSM 24744</strain>
    </source>
</reference>
<proteinExistence type="predicted"/>
<keyword evidence="2" id="KW-1185">Reference proteome</keyword>
<protein>
    <submittedName>
        <fullName evidence="1">Phage major tail protein</fullName>
    </submittedName>
</protein>
<sequence>MADTSGKTVNKANVSLGRSKATGLLWWAPSGTELPTDATTALPDAYRTPGYTSEDGVTNSVDTDTTSVNDMNGTQVLNEITSYSETFQLSLLETNADAMKLRYGTDAVTGTDALKIRHKMPKGESLVLVLELLLTGNRVKRIVIPDAVLTEIGDTQYDSGDAIVYDLTFTANPSPLIDGDTSREYIATASTTSTKPSES</sequence>
<comment type="caution">
    <text evidence="1">The sequence shown here is derived from an EMBL/GenBank/DDBJ whole genome shotgun (WGS) entry which is preliminary data.</text>
</comment>
<accession>A0A261F0W3</accession>
<name>A0A261F0W3_9BIFI</name>
<dbReference type="EMBL" id="MWWQ01000005">
    <property type="protein sequence ID" value="OZG52764.1"/>
    <property type="molecule type" value="Genomic_DNA"/>
</dbReference>
<dbReference type="OrthoDB" id="4409685at2"/>
<dbReference type="Pfam" id="PF25681">
    <property type="entry name" value="Phage_TTP_17"/>
    <property type="match status" value="1"/>
</dbReference>
<organism evidence="1 2">
    <name type="scientific">Pseudoscardovia suis</name>
    <dbReference type="NCBI Taxonomy" id="987063"/>
    <lineage>
        <taxon>Bacteria</taxon>
        <taxon>Bacillati</taxon>
        <taxon>Actinomycetota</taxon>
        <taxon>Actinomycetes</taxon>
        <taxon>Bifidobacteriales</taxon>
        <taxon>Bifidobacteriaceae</taxon>
        <taxon>Pseudoscardovia</taxon>
    </lineage>
</organism>
<dbReference type="AlphaFoldDB" id="A0A261F0W3"/>
<evidence type="ECO:0000313" key="2">
    <source>
        <dbReference type="Proteomes" id="UP000216454"/>
    </source>
</evidence>
<evidence type="ECO:0000313" key="1">
    <source>
        <dbReference type="EMBL" id="OZG52764.1"/>
    </source>
</evidence>
<dbReference type="RefSeq" id="WP_094690709.1">
    <property type="nucleotide sequence ID" value="NZ_MWWQ01000005.1"/>
</dbReference>
<gene>
    <name evidence="1" type="ORF">PSSU_0382</name>
</gene>
<dbReference type="InterPro" id="IPR058154">
    <property type="entry name" value="Bxb1_TTP-like"/>
</dbReference>